<gene>
    <name evidence="3" type="ORF">HCBG_02231</name>
</gene>
<dbReference type="AlphaFoldDB" id="C0NIH4"/>
<proteinExistence type="predicted"/>
<sequence>MPSSKFPGWYRNNTVLVQALALDSKLRSASHKNYLMCTQGGARNEPSNITVMNRSTAYPYTPPQPAPQSRFNSSHGTSSAFSASAHPNEDWTKISDLAERRRIQNRIAQRNYRKKLKRRLEDLERRATSSSASPEQSHQELSLPAPTKSKKSKSPSRRTGGIEKAKPKNDRNTSMKMVLAQPLSSYQSEQRAAMFSDQSTRQLSASPPLVFAPHYQPCSQSYSYPQYPQESTYHPAPIPTTELPPSGYYIQPLSSHPPPAQELVYSEDDLLTPFGMNYASMAGFDIPATSAPYQDPNSLVSRN</sequence>
<dbReference type="HOGENOM" id="CLU_059772_1_0_1"/>
<feature type="region of interest" description="Disordered" evidence="1">
    <location>
        <begin position="121"/>
        <end position="174"/>
    </location>
</feature>
<dbReference type="EMBL" id="GG663365">
    <property type="protein sequence ID" value="EEH08694.1"/>
    <property type="molecule type" value="Genomic_DNA"/>
</dbReference>
<dbReference type="Proteomes" id="UP000001631">
    <property type="component" value="Unassembled WGS sequence"/>
</dbReference>
<dbReference type="PANTHER" id="PTHR39607:SF1">
    <property type="entry name" value="B-ZIP TRANSCRIPTION FACTOR (EUROFUNG)"/>
    <property type="match status" value="1"/>
</dbReference>
<dbReference type="RefSeq" id="XP_045289175.1">
    <property type="nucleotide sequence ID" value="XM_045429280.1"/>
</dbReference>
<dbReference type="InterPro" id="IPR052635">
    <property type="entry name" value="Sec_Metab_Biosynth_Reg"/>
</dbReference>
<feature type="compositionally biased region" description="Basic and acidic residues" evidence="1">
    <location>
        <begin position="160"/>
        <end position="173"/>
    </location>
</feature>
<feature type="compositionally biased region" description="Polar residues" evidence="1">
    <location>
        <begin position="128"/>
        <end position="140"/>
    </location>
</feature>
<feature type="region of interest" description="Disordered" evidence="1">
    <location>
        <begin position="54"/>
        <end position="87"/>
    </location>
</feature>
<feature type="compositionally biased region" description="Low complexity" evidence="1">
    <location>
        <begin position="67"/>
        <end position="85"/>
    </location>
</feature>
<evidence type="ECO:0000313" key="3">
    <source>
        <dbReference type="EMBL" id="EEH08694.1"/>
    </source>
</evidence>
<reference evidence="3" key="1">
    <citation type="submission" date="2009-02" db="EMBL/GenBank/DDBJ databases">
        <title>The Genome Sequence of Ajellomyces capsulatus strain G186AR.</title>
        <authorList>
            <consortium name="The Broad Institute Genome Sequencing Platform"/>
            <person name="Champion M."/>
            <person name="Cuomo C."/>
            <person name="Ma L.-J."/>
            <person name="Henn M.R."/>
            <person name="Sil A."/>
            <person name="Goldman B."/>
            <person name="Young S.K."/>
            <person name="Kodira C.D."/>
            <person name="Zeng Q."/>
            <person name="Koehrsen M."/>
            <person name="Alvarado L."/>
            <person name="Berlin A."/>
            <person name="Borenstein D."/>
            <person name="Chen Z."/>
            <person name="Engels R."/>
            <person name="Freedman E."/>
            <person name="Gellesch M."/>
            <person name="Goldberg J."/>
            <person name="Griggs A."/>
            <person name="Gujja S."/>
            <person name="Heiman D."/>
            <person name="Hepburn T."/>
            <person name="Howarth C."/>
            <person name="Jen D."/>
            <person name="Larson L."/>
            <person name="Lewis B."/>
            <person name="Mehta T."/>
            <person name="Park D."/>
            <person name="Pearson M."/>
            <person name="Roberts A."/>
            <person name="Saif S."/>
            <person name="Shea T."/>
            <person name="Shenoy N."/>
            <person name="Sisk P."/>
            <person name="Stolte C."/>
            <person name="Sykes S."/>
            <person name="Walk T."/>
            <person name="White J."/>
            <person name="Yandava C."/>
            <person name="Klein B."/>
            <person name="McEwen J.G."/>
            <person name="Puccia R."/>
            <person name="Goldman G.H."/>
            <person name="Felipe M.S."/>
            <person name="Nino-Vega G."/>
            <person name="San-Blas G."/>
            <person name="Taylor J."/>
            <person name="Mendoza L."/>
            <person name="Galagan J."/>
            <person name="Nusbaum C."/>
            <person name="Birren B."/>
        </authorList>
    </citation>
    <scope>NUCLEOTIDE SEQUENCE</scope>
    <source>
        <strain evidence="3">G186AR</strain>
    </source>
</reference>
<organism evidence="3 4">
    <name type="scientific">Ajellomyces capsulatus (strain G186AR / H82 / ATCC MYA-2454 / RMSCC 2432)</name>
    <name type="common">Darling's disease fungus</name>
    <name type="synonym">Histoplasma capsulatum</name>
    <dbReference type="NCBI Taxonomy" id="447093"/>
    <lineage>
        <taxon>Eukaryota</taxon>
        <taxon>Fungi</taxon>
        <taxon>Dikarya</taxon>
        <taxon>Ascomycota</taxon>
        <taxon>Pezizomycotina</taxon>
        <taxon>Eurotiomycetes</taxon>
        <taxon>Eurotiomycetidae</taxon>
        <taxon>Onygenales</taxon>
        <taxon>Ajellomycetaceae</taxon>
        <taxon>Histoplasma</taxon>
    </lineage>
</organism>
<dbReference type="InterPro" id="IPR004827">
    <property type="entry name" value="bZIP"/>
</dbReference>
<keyword evidence="4" id="KW-1185">Reference proteome</keyword>
<dbReference type="VEuPathDB" id="FungiDB:I7I50_10938"/>
<dbReference type="InParanoid" id="C0NIH4"/>
<dbReference type="Gene3D" id="1.20.5.170">
    <property type="match status" value="1"/>
</dbReference>
<feature type="domain" description="BZIP" evidence="2">
    <location>
        <begin position="100"/>
        <end position="115"/>
    </location>
</feature>
<evidence type="ECO:0000313" key="4">
    <source>
        <dbReference type="Proteomes" id="UP000001631"/>
    </source>
</evidence>
<evidence type="ECO:0000256" key="1">
    <source>
        <dbReference type="SAM" id="MobiDB-lite"/>
    </source>
</evidence>
<protein>
    <recommendedName>
        <fullName evidence="2">BZIP domain-containing protein</fullName>
    </recommendedName>
</protein>
<evidence type="ECO:0000259" key="2">
    <source>
        <dbReference type="PROSITE" id="PS00036"/>
    </source>
</evidence>
<dbReference type="SUPFAM" id="SSF57959">
    <property type="entry name" value="Leucine zipper domain"/>
    <property type="match status" value="1"/>
</dbReference>
<accession>C0NIH4</accession>
<dbReference type="CDD" id="cd14688">
    <property type="entry name" value="bZIP_YAP"/>
    <property type="match status" value="1"/>
</dbReference>
<dbReference type="InterPro" id="IPR046347">
    <property type="entry name" value="bZIP_sf"/>
</dbReference>
<dbReference type="STRING" id="447093.C0NIH4"/>
<name>C0NIH4_AJECG</name>
<dbReference type="GeneID" id="69035247"/>
<dbReference type="PANTHER" id="PTHR39607">
    <property type="entry name" value="XANTHOCILLIN BIOSYNTHESIS CLUSTER TRANSCRIPTION FACTOR XANC-RELATED"/>
    <property type="match status" value="1"/>
</dbReference>
<dbReference type="GO" id="GO:0003700">
    <property type="term" value="F:DNA-binding transcription factor activity"/>
    <property type="evidence" value="ECO:0007669"/>
    <property type="project" value="InterPro"/>
</dbReference>
<dbReference type="PROSITE" id="PS00036">
    <property type="entry name" value="BZIP_BASIC"/>
    <property type="match status" value="1"/>
</dbReference>